<feature type="compositionally biased region" description="Basic and acidic residues" evidence="1">
    <location>
        <begin position="80"/>
        <end position="91"/>
    </location>
</feature>
<dbReference type="OrthoDB" id="3648173at2759"/>
<sequence>MPGLSTKRSSNDHELYARGRRATATRFMPAGDSAADGSTEALGVVASADSDAGDDRPVIGTPDPIARVYTSVSGYAKPDKEISETSFKEGGRSNQKGILVTTEISRRHRDLP</sequence>
<accession>A0A2K0VTQ6</accession>
<comment type="caution">
    <text evidence="2">The sequence shown here is derived from an EMBL/GenBank/DDBJ whole genome shotgun (WGS) entry which is preliminary data.</text>
</comment>
<dbReference type="Proteomes" id="UP000236664">
    <property type="component" value="Unassembled WGS sequence"/>
</dbReference>
<evidence type="ECO:0000256" key="1">
    <source>
        <dbReference type="SAM" id="MobiDB-lite"/>
    </source>
</evidence>
<feature type="region of interest" description="Disordered" evidence="1">
    <location>
        <begin position="80"/>
        <end position="112"/>
    </location>
</feature>
<keyword evidence="3" id="KW-1185">Reference proteome</keyword>
<proteinExistence type="predicted"/>
<dbReference type="EMBL" id="MTQA01000274">
    <property type="protein sequence ID" value="PNP73406.1"/>
    <property type="molecule type" value="Genomic_DNA"/>
</dbReference>
<gene>
    <name evidence="2" type="ORF">FNYG_13304</name>
</gene>
<feature type="region of interest" description="Disordered" evidence="1">
    <location>
        <begin position="1"/>
        <end position="38"/>
    </location>
</feature>
<dbReference type="AlphaFoldDB" id="A0A2K0VTQ6"/>
<organism evidence="2 3">
    <name type="scientific">Gibberella nygamai</name>
    <name type="common">Bean root rot disease fungus</name>
    <name type="synonym">Fusarium nygamai</name>
    <dbReference type="NCBI Taxonomy" id="42673"/>
    <lineage>
        <taxon>Eukaryota</taxon>
        <taxon>Fungi</taxon>
        <taxon>Dikarya</taxon>
        <taxon>Ascomycota</taxon>
        <taxon>Pezizomycotina</taxon>
        <taxon>Sordariomycetes</taxon>
        <taxon>Hypocreomycetidae</taxon>
        <taxon>Hypocreales</taxon>
        <taxon>Nectriaceae</taxon>
        <taxon>Fusarium</taxon>
        <taxon>Fusarium fujikuroi species complex</taxon>
    </lineage>
</organism>
<name>A0A2K0VTQ6_GIBNY</name>
<reference evidence="2 3" key="1">
    <citation type="submission" date="2017-06" db="EMBL/GenBank/DDBJ databases">
        <title>Genome of Fusarium nygamai isolate CS10214.</title>
        <authorList>
            <person name="Gardiner D.M."/>
            <person name="Obanor F."/>
            <person name="Kazan K."/>
        </authorList>
    </citation>
    <scope>NUCLEOTIDE SEQUENCE [LARGE SCALE GENOMIC DNA]</scope>
    <source>
        <strain evidence="2 3">CS10214</strain>
    </source>
</reference>
<evidence type="ECO:0000313" key="3">
    <source>
        <dbReference type="Proteomes" id="UP000236664"/>
    </source>
</evidence>
<protein>
    <submittedName>
        <fullName evidence="2">Uncharacterized protein</fullName>
    </submittedName>
</protein>
<evidence type="ECO:0000313" key="2">
    <source>
        <dbReference type="EMBL" id="PNP73406.1"/>
    </source>
</evidence>